<feature type="transmembrane region" description="Helical" evidence="12">
    <location>
        <begin position="489"/>
        <end position="509"/>
    </location>
</feature>
<dbReference type="InterPro" id="IPR027417">
    <property type="entry name" value="P-loop_NTPase"/>
</dbReference>
<evidence type="ECO:0000256" key="3">
    <source>
        <dbReference type="ARBA" id="ARBA00022448"/>
    </source>
</evidence>
<dbReference type="InterPro" id="IPR017871">
    <property type="entry name" value="ABC_transporter-like_CS"/>
</dbReference>
<feature type="transmembrane region" description="Helical" evidence="12">
    <location>
        <begin position="862"/>
        <end position="885"/>
    </location>
</feature>
<dbReference type="FunFam" id="1.20.1560.10:FF:000055">
    <property type="entry name" value="ABC multidrug transporter (Eurofung)"/>
    <property type="match status" value="1"/>
</dbReference>
<evidence type="ECO:0000259" key="13">
    <source>
        <dbReference type="PROSITE" id="PS50893"/>
    </source>
</evidence>
<dbReference type="GO" id="GO:0005886">
    <property type="term" value="C:plasma membrane"/>
    <property type="evidence" value="ECO:0007669"/>
    <property type="project" value="UniProtKB-SubCell"/>
</dbReference>
<keyword evidence="7" id="KW-0067">ATP-binding</keyword>
<feature type="transmembrane region" description="Helical" evidence="12">
    <location>
        <begin position="409"/>
        <end position="429"/>
    </location>
</feature>
<feature type="compositionally biased region" description="Polar residues" evidence="11">
    <location>
        <begin position="1460"/>
        <end position="1469"/>
    </location>
</feature>
<keyword evidence="9 12" id="KW-0472">Membrane</keyword>
<comment type="caution">
    <text evidence="15">The sequence shown here is derived from an EMBL/GenBank/DDBJ whole genome shotgun (WGS) entry which is preliminary data.</text>
</comment>
<dbReference type="InterPro" id="IPR056227">
    <property type="entry name" value="TMD0_ABC"/>
</dbReference>
<comment type="subcellular location">
    <subcellularLocation>
        <location evidence="1">Cell membrane</location>
        <topology evidence="1">Multi-pass membrane protein</topology>
    </subcellularLocation>
</comment>
<evidence type="ECO:0000313" key="16">
    <source>
        <dbReference type="Proteomes" id="UP001201262"/>
    </source>
</evidence>
<evidence type="ECO:0000256" key="10">
    <source>
        <dbReference type="ARBA" id="ARBA00023180"/>
    </source>
</evidence>
<feature type="transmembrane region" description="Helical" evidence="12">
    <location>
        <begin position="131"/>
        <end position="152"/>
    </location>
</feature>
<organism evidence="15 16">
    <name type="scientific">Talaromyces proteolyticus</name>
    <dbReference type="NCBI Taxonomy" id="1131652"/>
    <lineage>
        <taxon>Eukaryota</taxon>
        <taxon>Fungi</taxon>
        <taxon>Dikarya</taxon>
        <taxon>Ascomycota</taxon>
        <taxon>Pezizomycotina</taxon>
        <taxon>Eurotiomycetes</taxon>
        <taxon>Eurotiomycetidae</taxon>
        <taxon>Eurotiales</taxon>
        <taxon>Trichocomaceae</taxon>
        <taxon>Talaromyces</taxon>
        <taxon>Talaromyces sect. Bacilispori</taxon>
    </lineage>
</organism>
<dbReference type="InterPro" id="IPR003593">
    <property type="entry name" value="AAA+_ATPase"/>
</dbReference>
<evidence type="ECO:0000256" key="2">
    <source>
        <dbReference type="ARBA" id="ARBA00009726"/>
    </source>
</evidence>
<feature type="compositionally biased region" description="Polar residues" evidence="11">
    <location>
        <begin position="1523"/>
        <end position="1535"/>
    </location>
</feature>
<name>A0AAD4PY18_9EURO</name>
<comment type="similarity">
    <text evidence="2">Belongs to the ABC transporter superfamily. ABCC family. Conjugate transporter (TC 3.A.1.208) subfamily.</text>
</comment>
<evidence type="ECO:0000256" key="12">
    <source>
        <dbReference type="SAM" id="Phobius"/>
    </source>
</evidence>
<evidence type="ECO:0000256" key="8">
    <source>
        <dbReference type="ARBA" id="ARBA00022989"/>
    </source>
</evidence>
<feature type="transmembrane region" description="Helical" evidence="12">
    <location>
        <begin position="1011"/>
        <end position="1031"/>
    </location>
</feature>
<dbReference type="Gene3D" id="1.20.1560.10">
    <property type="entry name" value="ABC transporter type 1, transmembrane domain"/>
    <property type="match status" value="2"/>
</dbReference>
<keyword evidence="8 12" id="KW-1133">Transmembrane helix</keyword>
<dbReference type="InterPro" id="IPR044746">
    <property type="entry name" value="ABCC_6TM_D1"/>
</dbReference>
<dbReference type="CDD" id="cd18579">
    <property type="entry name" value="ABC_6TM_ABCC_D1"/>
    <property type="match status" value="1"/>
</dbReference>
<dbReference type="InterPro" id="IPR011527">
    <property type="entry name" value="ABC1_TM_dom"/>
</dbReference>
<dbReference type="GO" id="GO:0005524">
    <property type="term" value="F:ATP binding"/>
    <property type="evidence" value="ECO:0007669"/>
    <property type="project" value="UniProtKB-KW"/>
</dbReference>
<dbReference type="PANTHER" id="PTHR24223">
    <property type="entry name" value="ATP-BINDING CASSETTE SUB-FAMILY C"/>
    <property type="match status" value="1"/>
</dbReference>
<dbReference type="FunFam" id="3.40.50.300:FF:000838">
    <property type="entry name" value="ABC multidrug transporter (Eurofung)"/>
    <property type="match status" value="1"/>
</dbReference>
<dbReference type="RefSeq" id="XP_046069594.1">
    <property type="nucleotide sequence ID" value="XM_046213207.1"/>
</dbReference>
<dbReference type="Gene3D" id="3.40.50.300">
    <property type="entry name" value="P-loop containing nucleotide triphosphate hydrolases"/>
    <property type="match status" value="2"/>
</dbReference>
<accession>A0AAD4PY18</accession>
<feature type="domain" description="ABC transporter" evidence="13">
    <location>
        <begin position="1190"/>
        <end position="1422"/>
    </location>
</feature>
<feature type="transmembrane region" description="Helical" evidence="12">
    <location>
        <begin position="984"/>
        <end position="1005"/>
    </location>
</feature>
<dbReference type="InterPro" id="IPR044726">
    <property type="entry name" value="ABCC_6TM_D2"/>
</dbReference>
<sequence>MARCTIAVQNEFGPSVDSSCYDGFDFTLLFEEAFFSIAPSVGFLLLLIPRMVYLHIERTKVRAGWLYIIKLFFHAVYSLFQLLLLALWARPQTPRTDLTLAATSLSFVVSVIFAYQSQLEHFRSVRPSKLLSLYFFFSTLFDIVRVRTIWAIDGLHTEATLFIVSMLLKVVLFSFEIYEKRGFIKYQYIDGSPETWAGVFNRSLFWWLNPLLYSGAKKILMMEDLFPVEKAMVPSPEVKHKLAILWDQCENKEKSHSLVIPLMKTFKWELLAGVIPRLSQTGFTMAQPYLIRSAVILFSDDEISNAHSRGVALIAAFAIVYTGIAISTAQAQHKAYRVIALMRGVLITMIYEKATTMPSYKDDGNAAMTVMSTDIERIAAGFRYIHDTWGSLVEMALSLWLLYGQLSTAGIAPIIVSFICTLIALLVAVKAGEKQNLWIEAIQKRVGITAETLGAMKGAKMSGMVERLSAKITALRENEILVSQQFRTLLVVVVTLANFNTLLTPAISFTIYSLVSRNGKIGTLDSERAFTSLTLFNLFSVFVGSLVESFTDTATSLECIDRIREFLAQEPREDLRDPSGGKLYETTDIICADARCISVGWKGGEPSILHDISFCIRRSTVTMVVGPVGCGKSTLMKALLGETPLMTGKLKTYFSCVGYCSQTPWLTNGTVKENILGASDWNLHWYITVVEACGLQKDFEELANGDQTQVGSKGVSLSGGQKQRLTLARAVYSRIDTILLDDVMSGLDPTTEEHIFMKLLGPQGLLRANGVTVIMVTNSMNRLPFADHIIGLSAEGTILTQGSFEHVQKRLGDIETAEPMNIMKPPAIVMKSNLPSAIQHGGPQTTQNLDDRRESDFSTYKYYFSTAPWISWFVFYFFLASYVFFQSFPSVWVTWWAEDNDKMPNLHMEMRIGIYWMLGVLGIIFLVLAAWCLVKVVVQTTMLNVHGSLVKTVFNAPMVFFSLTDAGETVNRFSQDLELIDFELPLALLNMSLAFLLCVAQLIIIAVSAKYIAATIPVCCVAYFFIQKFYIRTSRQLRLMDIEARAPLFSNFMETMSGLATVRAFGWEDKYRSVNHKHLADSQRPFYLLFAVQRWLSLVLDMTVTGFVVMLMGIAVGTMGKMSGSFLGLALVNVASLSSSIKALITDWTVLETSLGAVTRVKNFVQGTKSEHLPDENGLPPPNWPKDGAITFEGVSAAYNDPSELALKKVSFTILSGEKVAVCGRSGSGKSTLVSALFRMIEIHDGIISIDGLDISKMPRQEVRSALVGLPQDPFIVEGSTVRENVDPFNNSPDELIIHTLKKVEIWSIVEEKGGLDVALTADFLSHGQRQLLCMAKAMLRSGNIVIFDEATSSVDTKTELVIQEIIKTHFQNRTIVCVTHRLDSIVDFDRVLVMDNGILVEDDQPRRLLAKPSVFRELYKSCRGWQEYERQEKAELERIENRRQKTVRARERIQKGLSIATSNLPQEETSPEKEQPTTPGETQEESALRSTISEHWSHVNELFRIRSTRERSRSADRESNRHSAYSAVSETFSPLSPGVNERRSIYDPTKLVSATIRRG</sequence>
<feature type="compositionally biased region" description="Basic and acidic residues" evidence="11">
    <location>
        <begin position="1444"/>
        <end position="1455"/>
    </location>
</feature>
<feature type="transmembrane region" description="Helical" evidence="12">
    <location>
        <begin position="158"/>
        <end position="178"/>
    </location>
</feature>
<dbReference type="CDD" id="cd18580">
    <property type="entry name" value="ABC_6TM_ABCC_D2"/>
    <property type="match status" value="1"/>
</dbReference>
<dbReference type="GO" id="GO:0016887">
    <property type="term" value="F:ATP hydrolysis activity"/>
    <property type="evidence" value="ECO:0007669"/>
    <property type="project" value="InterPro"/>
</dbReference>
<keyword evidence="3" id="KW-0813">Transport</keyword>
<dbReference type="PROSITE" id="PS50929">
    <property type="entry name" value="ABC_TM1F"/>
    <property type="match status" value="2"/>
</dbReference>
<dbReference type="Proteomes" id="UP001201262">
    <property type="component" value="Unassembled WGS sequence"/>
</dbReference>
<feature type="transmembrane region" description="Helical" evidence="12">
    <location>
        <begin position="100"/>
        <end position="119"/>
    </location>
</feature>
<dbReference type="Pfam" id="PF24357">
    <property type="entry name" value="TMD0_ABC"/>
    <property type="match status" value="1"/>
</dbReference>
<feature type="transmembrane region" description="Helical" evidence="12">
    <location>
        <begin position="311"/>
        <end position="329"/>
    </location>
</feature>
<dbReference type="Pfam" id="PF00005">
    <property type="entry name" value="ABC_tran"/>
    <property type="match status" value="2"/>
</dbReference>
<proteinExistence type="inferred from homology"/>
<dbReference type="InterPro" id="IPR036640">
    <property type="entry name" value="ABC1_TM_sf"/>
</dbReference>
<dbReference type="GO" id="GO:0140359">
    <property type="term" value="F:ABC-type transporter activity"/>
    <property type="evidence" value="ECO:0007669"/>
    <property type="project" value="InterPro"/>
</dbReference>
<dbReference type="FunFam" id="1.20.1560.10:FF:000066">
    <property type="entry name" value="ABC multidrug transporter (Eurofung)"/>
    <property type="match status" value="1"/>
</dbReference>
<gene>
    <name evidence="15" type="ORF">BGW36DRAFT_345804</name>
</gene>
<protein>
    <submittedName>
        <fullName evidence="15">ABC transporter</fullName>
    </submittedName>
</protein>
<dbReference type="SMART" id="SM00382">
    <property type="entry name" value="AAA"/>
    <property type="match status" value="2"/>
</dbReference>
<feature type="region of interest" description="Disordered" evidence="11">
    <location>
        <begin position="1508"/>
        <end position="1543"/>
    </location>
</feature>
<feature type="transmembrane region" description="Helical" evidence="12">
    <location>
        <begin position="529"/>
        <end position="547"/>
    </location>
</feature>
<dbReference type="InterPro" id="IPR050173">
    <property type="entry name" value="ABC_transporter_C-like"/>
</dbReference>
<dbReference type="Pfam" id="PF00664">
    <property type="entry name" value="ABC_membrane"/>
    <property type="match status" value="1"/>
</dbReference>
<keyword evidence="16" id="KW-1185">Reference proteome</keyword>
<keyword evidence="5 12" id="KW-0812">Transmembrane</keyword>
<keyword evidence="6" id="KW-0547">Nucleotide-binding</keyword>
<reference evidence="15" key="1">
    <citation type="submission" date="2021-12" db="EMBL/GenBank/DDBJ databases">
        <title>Convergent genome expansion in fungi linked to evolution of root-endophyte symbiosis.</title>
        <authorList>
            <consortium name="DOE Joint Genome Institute"/>
            <person name="Ke Y.-H."/>
            <person name="Bonito G."/>
            <person name="Liao H.-L."/>
            <person name="Looney B."/>
            <person name="Rojas-Flechas A."/>
            <person name="Nash J."/>
            <person name="Hameed K."/>
            <person name="Schadt C."/>
            <person name="Martin F."/>
            <person name="Crous P.W."/>
            <person name="Miettinen O."/>
            <person name="Magnuson J.K."/>
            <person name="Labbe J."/>
            <person name="Jacobson D."/>
            <person name="Doktycz M.J."/>
            <person name="Veneault-Fourrey C."/>
            <person name="Kuo A."/>
            <person name="Mondo S."/>
            <person name="Calhoun S."/>
            <person name="Riley R."/>
            <person name="Ohm R."/>
            <person name="LaButti K."/>
            <person name="Andreopoulos B."/>
            <person name="Pangilinan J."/>
            <person name="Nolan M."/>
            <person name="Tritt A."/>
            <person name="Clum A."/>
            <person name="Lipzen A."/>
            <person name="Daum C."/>
            <person name="Barry K."/>
            <person name="Grigoriev I.V."/>
            <person name="Vilgalys R."/>
        </authorList>
    </citation>
    <scope>NUCLEOTIDE SEQUENCE</scope>
    <source>
        <strain evidence="15">PMI_201</strain>
    </source>
</reference>
<feature type="domain" description="ABC transmembrane type-1" evidence="14">
    <location>
        <begin position="877"/>
        <end position="1153"/>
    </location>
</feature>
<dbReference type="PROSITE" id="PS00211">
    <property type="entry name" value="ABC_TRANSPORTER_1"/>
    <property type="match status" value="2"/>
</dbReference>
<evidence type="ECO:0000256" key="6">
    <source>
        <dbReference type="ARBA" id="ARBA00022741"/>
    </source>
</evidence>
<dbReference type="PANTHER" id="PTHR24223:SF399">
    <property type="entry name" value="ABC TRANSPORTER ATNG"/>
    <property type="match status" value="1"/>
</dbReference>
<dbReference type="FunFam" id="3.40.50.300:FF:001854">
    <property type="entry name" value="ABC multidrug transporter (Eurofung)"/>
    <property type="match status" value="1"/>
</dbReference>
<keyword evidence="10" id="KW-0325">Glycoprotein</keyword>
<feature type="transmembrane region" description="Helical" evidence="12">
    <location>
        <begin position="65"/>
        <end position="88"/>
    </location>
</feature>
<evidence type="ECO:0000313" key="15">
    <source>
        <dbReference type="EMBL" id="KAH8693924.1"/>
    </source>
</evidence>
<evidence type="ECO:0000259" key="14">
    <source>
        <dbReference type="PROSITE" id="PS50929"/>
    </source>
</evidence>
<feature type="transmembrane region" description="Helical" evidence="12">
    <location>
        <begin position="913"/>
        <end position="934"/>
    </location>
</feature>
<feature type="transmembrane region" description="Helical" evidence="12">
    <location>
        <begin position="33"/>
        <end position="53"/>
    </location>
</feature>
<dbReference type="CDD" id="cd03244">
    <property type="entry name" value="ABCC_MRP_domain2"/>
    <property type="match status" value="1"/>
</dbReference>
<dbReference type="GeneID" id="70243494"/>
<evidence type="ECO:0000256" key="7">
    <source>
        <dbReference type="ARBA" id="ARBA00022840"/>
    </source>
</evidence>
<evidence type="ECO:0000256" key="4">
    <source>
        <dbReference type="ARBA" id="ARBA00022475"/>
    </source>
</evidence>
<dbReference type="SUPFAM" id="SSF52540">
    <property type="entry name" value="P-loop containing nucleoside triphosphate hydrolases"/>
    <property type="match status" value="2"/>
</dbReference>
<evidence type="ECO:0000256" key="9">
    <source>
        <dbReference type="ARBA" id="ARBA00023136"/>
    </source>
</evidence>
<dbReference type="InterPro" id="IPR003439">
    <property type="entry name" value="ABC_transporter-like_ATP-bd"/>
</dbReference>
<evidence type="ECO:0000256" key="1">
    <source>
        <dbReference type="ARBA" id="ARBA00004651"/>
    </source>
</evidence>
<dbReference type="PROSITE" id="PS50893">
    <property type="entry name" value="ABC_TRANSPORTER_2"/>
    <property type="match status" value="2"/>
</dbReference>
<feature type="transmembrane region" description="Helical" evidence="12">
    <location>
        <begin position="1098"/>
        <end position="1120"/>
    </location>
</feature>
<feature type="compositionally biased region" description="Basic and acidic residues" evidence="11">
    <location>
        <begin position="1508"/>
        <end position="1522"/>
    </location>
</feature>
<feature type="domain" description="ABC transporter" evidence="13">
    <location>
        <begin position="594"/>
        <end position="820"/>
    </location>
</feature>
<dbReference type="EMBL" id="JAJTJA010000009">
    <property type="protein sequence ID" value="KAH8693924.1"/>
    <property type="molecule type" value="Genomic_DNA"/>
</dbReference>
<dbReference type="SUPFAM" id="SSF90123">
    <property type="entry name" value="ABC transporter transmembrane region"/>
    <property type="match status" value="2"/>
</dbReference>
<feature type="domain" description="ABC transmembrane type-1" evidence="14">
    <location>
        <begin position="280"/>
        <end position="555"/>
    </location>
</feature>
<evidence type="ECO:0000256" key="11">
    <source>
        <dbReference type="SAM" id="MobiDB-lite"/>
    </source>
</evidence>
<keyword evidence="4" id="KW-1003">Cell membrane</keyword>
<evidence type="ECO:0000256" key="5">
    <source>
        <dbReference type="ARBA" id="ARBA00022692"/>
    </source>
</evidence>
<feature type="region of interest" description="Disordered" evidence="11">
    <location>
        <begin position="1444"/>
        <end position="1492"/>
    </location>
</feature>
<dbReference type="CDD" id="cd03250">
    <property type="entry name" value="ABCC_MRP_domain1"/>
    <property type="match status" value="1"/>
</dbReference>